<name>A0A8H2WSW5_9AGAM</name>
<dbReference type="InterPro" id="IPR011009">
    <property type="entry name" value="Kinase-like_dom_sf"/>
</dbReference>
<dbReference type="EMBL" id="CAJMWV010000480">
    <property type="protein sequence ID" value="CAE6398612.1"/>
    <property type="molecule type" value="Genomic_DNA"/>
</dbReference>
<dbReference type="OrthoDB" id="346907at2759"/>
<evidence type="ECO:0000313" key="2">
    <source>
        <dbReference type="EMBL" id="CAE6398612.1"/>
    </source>
</evidence>
<dbReference type="SUPFAM" id="SSF56112">
    <property type="entry name" value="Protein kinase-like (PK-like)"/>
    <property type="match status" value="1"/>
</dbReference>
<dbReference type="Gene3D" id="1.10.510.10">
    <property type="entry name" value="Transferase(Phosphotransferase) domain 1"/>
    <property type="match status" value="1"/>
</dbReference>
<organism evidence="2 3">
    <name type="scientific">Rhizoctonia solani</name>
    <dbReference type="NCBI Taxonomy" id="456999"/>
    <lineage>
        <taxon>Eukaryota</taxon>
        <taxon>Fungi</taxon>
        <taxon>Dikarya</taxon>
        <taxon>Basidiomycota</taxon>
        <taxon>Agaricomycotina</taxon>
        <taxon>Agaricomycetes</taxon>
        <taxon>Cantharellales</taxon>
        <taxon>Ceratobasidiaceae</taxon>
        <taxon>Rhizoctonia</taxon>
    </lineage>
</organism>
<evidence type="ECO:0000259" key="1">
    <source>
        <dbReference type="PROSITE" id="PS50011"/>
    </source>
</evidence>
<dbReference type="PANTHER" id="PTHR44329:SF11">
    <property type="entry name" value="OS09G0443600 PROTEIN"/>
    <property type="match status" value="1"/>
</dbReference>
<dbReference type="InterPro" id="IPR008271">
    <property type="entry name" value="Ser/Thr_kinase_AS"/>
</dbReference>
<comment type="caution">
    <text evidence="2">The sequence shown here is derived from an EMBL/GenBank/DDBJ whole genome shotgun (WGS) entry which is preliminary data.</text>
</comment>
<feature type="domain" description="Protein kinase" evidence="1">
    <location>
        <begin position="129"/>
        <end position="397"/>
    </location>
</feature>
<dbReference type="InterPro" id="IPR000719">
    <property type="entry name" value="Prot_kinase_dom"/>
</dbReference>
<dbReference type="GO" id="GO:0004674">
    <property type="term" value="F:protein serine/threonine kinase activity"/>
    <property type="evidence" value="ECO:0007669"/>
    <property type="project" value="TreeGrafter"/>
</dbReference>
<gene>
    <name evidence="2" type="ORF">RDB_LOCUS13040</name>
</gene>
<dbReference type="PROSITE" id="PS50011">
    <property type="entry name" value="PROTEIN_KINASE_DOM"/>
    <property type="match status" value="1"/>
</dbReference>
<reference evidence="2" key="1">
    <citation type="submission" date="2021-01" db="EMBL/GenBank/DDBJ databases">
        <authorList>
            <person name="Kaushik A."/>
        </authorList>
    </citation>
    <scope>NUCLEOTIDE SEQUENCE</scope>
    <source>
        <strain evidence="2">AG3-1AP</strain>
    </source>
</reference>
<dbReference type="GO" id="GO:0005524">
    <property type="term" value="F:ATP binding"/>
    <property type="evidence" value="ECO:0007669"/>
    <property type="project" value="InterPro"/>
</dbReference>
<sequence length="399" mass="44626">MGAIQVSISAITPGARHILYSTDDTSNPGIRADLTEIENHLRQAENLLLDNHPLIELERNAALHIQALDQTQGNTTSGSLGSEIAATIDGSIDDATLNTPRFRVTPDTTIQDVVAHYEGHNLTNYTELLQTIDIAGADAEFQSGKSEVHQIRLPDQRDVAVKCVRHQDRYKRLKRATRELACWSFPRHSNILPVLGFAVVKGKLAMVSPWMKNRHITDYIENNPSVDRIELCVQLIGAIDYLHRNNMIHGDIKSPNVLISDEGNVQVTDFGVSIKEHREIEFSVSVGMQGTYQWMAPEIFCGGDSTKEADMYALGITLFEIITGGPPYGSSGWNPNLQGKITSEGVRPSRSIQFNSDETGNALWELIGRCWVHEPRDRLTSSQAFEWINHIRWTPFYID</sequence>
<evidence type="ECO:0000313" key="3">
    <source>
        <dbReference type="Proteomes" id="UP000663831"/>
    </source>
</evidence>
<dbReference type="PROSITE" id="PS00108">
    <property type="entry name" value="PROTEIN_KINASE_ST"/>
    <property type="match status" value="1"/>
</dbReference>
<proteinExistence type="predicted"/>
<dbReference type="SMART" id="SM00220">
    <property type="entry name" value="S_TKc"/>
    <property type="match status" value="1"/>
</dbReference>
<dbReference type="Proteomes" id="UP000663831">
    <property type="component" value="Unassembled WGS sequence"/>
</dbReference>
<dbReference type="AlphaFoldDB" id="A0A8H2WSW5"/>
<protein>
    <recommendedName>
        <fullName evidence="1">Protein kinase domain-containing protein</fullName>
    </recommendedName>
</protein>
<dbReference type="PANTHER" id="PTHR44329">
    <property type="entry name" value="SERINE/THREONINE-PROTEIN KINASE TNNI3K-RELATED"/>
    <property type="match status" value="1"/>
</dbReference>
<dbReference type="CDD" id="cd14014">
    <property type="entry name" value="STKc_PknB_like"/>
    <property type="match status" value="1"/>
</dbReference>
<dbReference type="Pfam" id="PF00069">
    <property type="entry name" value="Pkinase"/>
    <property type="match status" value="1"/>
</dbReference>
<dbReference type="InterPro" id="IPR051681">
    <property type="entry name" value="Ser/Thr_Kinases-Pseudokinases"/>
</dbReference>
<accession>A0A8H2WSW5</accession>